<evidence type="ECO:0000313" key="3">
    <source>
        <dbReference type="Proteomes" id="UP000317288"/>
    </source>
</evidence>
<keyword evidence="2" id="KW-0808">Transferase</keyword>
<comment type="caution">
    <text evidence="2">The sequence shown here is derived from an EMBL/GenBank/DDBJ whole genome shotgun (WGS) entry which is preliminary data.</text>
</comment>
<reference evidence="2 3" key="1">
    <citation type="submission" date="2019-07" db="EMBL/GenBank/DDBJ databases">
        <title>Diversity of Bacteria from Kongsfjorden, Arctic.</title>
        <authorList>
            <person name="Yu Y."/>
        </authorList>
    </citation>
    <scope>NUCLEOTIDE SEQUENCE [LARGE SCALE GENOMIC DNA]</scope>
    <source>
        <strain evidence="2 3">SM1922</strain>
    </source>
</reference>
<evidence type="ECO:0000259" key="1">
    <source>
        <dbReference type="Pfam" id="PF00534"/>
    </source>
</evidence>
<name>A0A558JFP3_9GAMM</name>
<dbReference type="EMBL" id="VNFE01000001">
    <property type="protein sequence ID" value="TVU92461.1"/>
    <property type="molecule type" value="Genomic_DNA"/>
</dbReference>
<proteinExistence type="predicted"/>
<accession>A0A558JFP3</accession>
<feature type="domain" description="Glycosyl transferase family 1" evidence="1">
    <location>
        <begin position="191"/>
        <end position="332"/>
    </location>
</feature>
<dbReference type="Gene3D" id="3.40.50.2000">
    <property type="entry name" value="Glycogen Phosphorylase B"/>
    <property type="match status" value="2"/>
</dbReference>
<protein>
    <submittedName>
        <fullName evidence="2">Glycosyltransferase family 4 protein</fullName>
    </submittedName>
</protein>
<evidence type="ECO:0000313" key="2">
    <source>
        <dbReference type="EMBL" id="TVU92461.1"/>
    </source>
</evidence>
<dbReference type="GO" id="GO:0016757">
    <property type="term" value="F:glycosyltransferase activity"/>
    <property type="evidence" value="ECO:0007669"/>
    <property type="project" value="InterPro"/>
</dbReference>
<dbReference type="SUPFAM" id="SSF53756">
    <property type="entry name" value="UDP-Glycosyltransferase/glycogen phosphorylase"/>
    <property type="match status" value="1"/>
</dbReference>
<organism evidence="2 3">
    <name type="scientific">Vreelandella titanicae</name>
    <dbReference type="NCBI Taxonomy" id="664683"/>
    <lineage>
        <taxon>Bacteria</taxon>
        <taxon>Pseudomonadati</taxon>
        <taxon>Pseudomonadota</taxon>
        <taxon>Gammaproteobacteria</taxon>
        <taxon>Oceanospirillales</taxon>
        <taxon>Halomonadaceae</taxon>
        <taxon>Vreelandella</taxon>
    </lineage>
</organism>
<dbReference type="Pfam" id="PF00534">
    <property type="entry name" value="Glycos_transf_1"/>
    <property type="match status" value="1"/>
</dbReference>
<dbReference type="PANTHER" id="PTHR12526">
    <property type="entry name" value="GLYCOSYLTRANSFERASE"/>
    <property type="match status" value="1"/>
</dbReference>
<dbReference type="InterPro" id="IPR001296">
    <property type="entry name" value="Glyco_trans_1"/>
</dbReference>
<dbReference type="AlphaFoldDB" id="A0A558JFP3"/>
<dbReference type="PANTHER" id="PTHR12526:SF636">
    <property type="entry name" value="BLL3647 PROTEIN"/>
    <property type="match status" value="1"/>
</dbReference>
<dbReference type="Proteomes" id="UP000317288">
    <property type="component" value="Unassembled WGS sequence"/>
</dbReference>
<sequence length="355" mass="39343">MHITHVNLARGFRGGERQTELLIKTLAEQTSNEITQTLICRNDSPMRQHLQGVASLKFQSANHQLAGQFHLGETSFGKTQQGNTHLVHAHDAKGVHWAYLHYRLKGTPYLITRRVDSPVKRKWFNQQCYSHASARVALSHAIKRLLEDNQCGDVTLIPSAYARLTPSPEAIKNFRNDFANKFLVGHAGAVVDRHKGQRLLLQAAQKLEHQAPDIQFILLGDGEDAETLKAESSSLTNVSWLGFKSNIADYLAGLDVFAFPSRNEGLGSVLLDVMQLGVPVIATKVGGIPDIVKHEQTGLLIPSGDADALANSIMRLRQDAVLRQHLAQGATERLDHYSPQSMTAAYWHLYQTIVS</sequence>
<dbReference type="CDD" id="cd03801">
    <property type="entry name" value="GT4_PimA-like"/>
    <property type="match status" value="1"/>
</dbReference>
<gene>
    <name evidence="2" type="ORF">FQP89_04880</name>
</gene>
<dbReference type="GO" id="GO:1901135">
    <property type="term" value="P:carbohydrate derivative metabolic process"/>
    <property type="evidence" value="ECO:0007669"/>
    <property type="project" value="UniProtKB-ARBA"/>
</dbReference>
<dbReference type="RefSeq" id="WP_144810109.1">
    <property type="nucleotide sequence ID" value="NZ_VNFE01000001.1"/>
</dbReference>